<organism evidence="3">
    <name type="scientific">marine sediment metagenome</name>
    <dbReference type="NCBI Taxonomy" id="412755"/>
    <lineage>
        <taxon>unclassified sequences</taxon>
        <taxon>metagenomes</taxon>
        <taxon>ecological metagenomes</taxon>
    </lineage>
</organism>
<dbReference type="CDD" id="cd01335">
    <property type="entry name" value="Radical_SAM"/>
    <property type="match status" value="1"/>
</dbReference>
<dbReference type="PANTHER" id="PTHR42731">
    <property type="entry name" value="SLL1084 PROTEIN"/>
    <property type="match status" value="1"/>
</dbReference>
<dbReference type="SFLD" id="SFLDG01082">
    <property type="entry name" value="B12-binding_domain_containing"/>
    <property type="match status" value="1"/>
</dbReference>
<dbReference type="Pfam" id="PF19864">
    <property type="entry name" value="Radical_SAM_N2"/>
    <property type="match status" value="1"/>
</dbReference>
<evidence type="ECO:0000259" key="1">
    <source>
        <dbReference type="Pfam" id="PF04055"/>
    </source>
</evidence>
<protein>
    <submittedName>
        <fullName evidence="3">Uncharacterized protein</fullName>
    </submittedName>
</protein>
<dbReference type="InterPro" id="IPR023404">
    <property type="entry name" value="rSAM_horseshoe"/>
</dbReference>
<evidence type="ECO:0000313" key="3">
    <source>
        <dbReference type="EMBL" id="KKL19828.1"/>
    </source>
</evidence>
<feature type="non-terminal residue" evidence="3">
    <location>
        <position position="391"/>
    </location>
</feature>
<dbReference type="Pfam" id="PF04055">
    <property type="entry name" value="Radical_SAM"/>
    <property type="match status" value="1"/>
</dbReference>
<evidence type="ECO:0000259" key="2">
    <source>
        <dbReference type="Pfam" id="PF19864"/>
    </source>
</evidence>
<accession>A0A0F9E703</accession>
<dbReference type="SFLD" id="SFLDS00029">
    <property type="entry name" value="Radical_SAM"/>
    <property type="match status" value="1"/>
</dbReference>
<dbReference type="PANTHER" id="PTHR42731:SF1">
    <property type="entry name" value="RADICAL SAM DOMAIN PROTEIN"/>
    <property type="match status" value="1"/>
</dbReference>
<dbReference type="EMBL" id="LAZR01038337">
    <property type="protein sequence ID" value="KKL19828.1"/>
    <property type="molecule type" value="Genomic_DNA"/>
</dbReference>
<proteinExistence type="predicted"/>
<dbReference type="InterPro" id="IPR058240">
    <property type="entry name" value="rSAM_sf"/>
</dbReference>
<dbReference type="InterPro" id="IPR007197">
    <property type="entry name" value="rSAM"/>
</dbReference>
<reference evidence="3" key="1">
    <citation type="journal article" date="2015" name="Nature">
        <title>Complex archaea that bridge the gap between prokaryotes and eukaryotes.</title>
        <authorList>
            <person name="Spang A."/>
            <person name="Saw J.H."/>
            <person name="Jorgensen S.L."/>
            <person name="Zaremba-Niedzwiedzka K."/>
            <person name="Martijn J."/>
            <person name="Lind A.E."/>
            <person name="van Eijk R."/>
            <person name="Schleper C."/>
            <person name="Guy L."/>
            <person name="Ettema T.J."/>
        </authorList>
    </citation>
    <scope>NUCLEOTIDE SEQUENCE</scope>
</reference>
<dbReference type="AlphaFoldDB" id="A0A0F9E703"/>
<sequence length="391" mass="43968">MLIKTFQDILPLVEKPSSYLGNEINSIRKDLDKVKLRVALAFPDLYEIGTSHFGMQIIYHILNMDKQIAAERVFTPGSDMEEYLRLSGLPLATLESQTPLGRFDIIGFSLLYELNYTNILTMFDLGKIPFFARERDSDVPLVIAGGPCTCNPEPIADLFDAMVVGDGEGAVMEMAQAWIRWKKTGNRDKEKLLTDWSGIEGVYIPAFYQVTYDPAGFQVPLPRPFDQTMNKGKVSRAIFTDLDKAPFPGEPVVPFGKPVHDRLRLEVSRGCSRGCRFCQAGMIYRPVRERSPDTLLCQTDKCLASTGYEDISLLSLSTGDYQCLIPLMERLMDQSEYKNIAVSLPSLRADMLTPDLMKQIKKVRKTGFTIAPEAGSQRLRNIINKNITEKA</sequence>
<dbReference type="SUPFAM" id="SSF102114">
    <property type="entry name" value="Radical SAM enzymes"/>
    <property type="match status" value="1"/>
</dbReference>
<gene>
    <name evidence="3" type="ORF">LCGC14_2461550</name>
</gene>
<comment type="caution">
    <text evidence="3">The sequence shown here is derived from an EMBL/GenBank/DDBJ whole genome shotgun (WGS) entry which is preliminary data.</text>
</comment>
<dbReference type="NCBIfam" id="TIGR03960">
    <property type="entry name" value="rSAM_fuse_unch"/>
    <property type="match status" value="1"/>
</dbReference>
<dbReference type="GO" id="GO:0003824">
    <property type="term" value="F:catalytic activity"/>
    <property type="evidence" value="ECO:0007669"/>
    <property type="project" value="InterPro"/>
</dbReference>
<feature type="domain" description="Radical SAM core" evidence="1">
    <location>
        <begin position="266"/>
        <end position="389"/>
    </location>
</feature>
<dbReference type="InterPro" id="IPR023862">
    <property type="entry name" value="CHP03960_rSAM"/>
</dbReference>
<feature type="domain" description="Radical SAM" evidence="2">
    <location>
        <begin position="54"/>
        <end position="205"/>
    </location>
</feature>
<dbReference type="GO" id="GO:0051536">
    <property type="term" value="F:iron-sulfur cluster binding"/>
    <property type="evidence" value="ECO:0007669"/>
    <property type="project" value="InterPro"/>
</dbReference>
<dbReference type="Gene3D" id="3.80.30.20">
    <property type="entry name" value="tm_1862 like domain"/>
    <property type="match status" value="1"/>
</dbReference>
<name>A0A0F9E703_9ZZZZ</name>
<dbReference type="InterPro" id="IPR045784">
    <property type="entry name" value="Radical_SAM_N2"/>
</dbReference>